<dbReference type="PANTHER" id="PTHR43037:SF1">
    <property type="entry name" value="BLL1128 PROTEIN"/>
    <property type="match status" value="1"/>
</dbReference>
<dbReference type="NCBIfam" id="TIGR01840">
    <property type="entry name" value="esterase_phb"/>
    <property type="match status" value="1"/>
</dbReference>
<dbReference type="InterPro" id="IPR010126">
    <property type="entry name" value="Esterase_phb"/>
</dbReference>
<sequence>MKTPLNSEFLDALRLTQSGQLNEATSLIQRTLGIPAVSDTTSNNASPSQGNASNETVLEGTYRVVDEETPTRKATGFSEETETVLQATRFGAALRKKLGKLKGLAPLLHPQTPRSAPEPVPEGAQFLAKSYSNHAGTREYKLYIPSTYMGKPLPMIVMLHGCKQNPDDFAAGTRLNELAETMPCLVLYPAQSSNANGSRCWNWFNPSDQHSGQGEPSLIAGMTESVAAQYSVDMQRIYVAGLSAGGAMAAIMAVTYPDLYSAAAIHSGLPYAAARDLPSAFAAMQQGAKCTDTHVPSEARPLPVPVIVFHGDRDSTVHPSNSEQIVRQFSPAGCSMKGKLRAKVEHGQTPDGHAFTRTLYRLPDNERVQMEQWTIHGATHAWSGGSTNGSYTDPRGPNATAEMLRFFMAQTNH</sequence>
<dbReference type="Pfam" id="PF10503">
    <property type="entry name" value="Esterase_PHB"/>
    <property type="match status" value="1"/>
</dbReference>
<evidence type="ECO:0000313" key="4">
    <source>
        <dbReference type="Proteomes" id="UP000316905"/>
    </source>
</evidence>
<accession>A0A562Q6W2</accession>
<keyword evidence="2" id="KW-0378">Hydrolase</keyword>
<proteinExistence type="predicted"/>
<reference evidence="3 4" key="1">
    <citation type="journal article" date="2015" name="Stand. Genomic Sci.">
        <title>Genomic Encyclopedia of Bacterial and Archaeal Type Strains, Phase III: the genomes of soil and plant-associated and newly described type strains.</title>
        <authorList>
            <person name="Whitman W.B."/>
            <person name="Woyke T."/>
            <person name="Klenk H.P."/>
            <person name="Zhou Y."/>
            <person name="Lilburn T.G."/>
            <person name="Beck B.J."/>
            <person name="De Vos P."/>
            <person name="Vandamme P."/>
            <person name="Eisen J.A."/>
            <person name="Garrity G."/>
            <person name="Hugenholtz P."/>
            <person name="Kyrpides N.C."/>
        </authorList>
    </citation>
    <scope>NUCLEOTIDE SEQUENCE [LARGE SCALE GENOMIC DNA]</scope>
    <source>
        <strain evidence="3 4">CGMCC 1.6858</strain>
    </source>
</reference>
<organism evidence="3 4">
    <name type="scientific">Pseudomonas duriflava</name>
    <dbReference type="NCBI Taxonomy" id="459528"/>
    <lineage>
        <taxon>Bacteria</taxon>
        <taxon>Pseudomonadati</taxon>
        <taxon>Pseudomonadota</taxon>
        <taxon>Gammaproteobacteria</taxon>
        <taxon>Pseudomonadales</taxon>
        <taxon>Pseudomonadaceae</taxon>
        <taxon>Pseudomonas</taxon>
    </lineage>
</organism>
<dbReference type="Proteomes" id="UP000316905">
    <property type="component" value="Unassembled WGS sequence"/>
</dbReference>
<name>A0A562Q6W2_9PSED</name>
<dbReference type="OrthoDB" id="5291933at2"/>
<dbReference type="GO" id="GO:0016787">
    <property type="term" value="F:hydrolase activity"/>
    <property type="evidence" value="ECO:0007669"/>
    <property type="project" value="UniProtKB-KW"/>
</dbReference>
<dbReference type="InterPro" id="IPR029058">
    <property type="entry name" value="AB_hydrolase_fold"/>
</dbReference>
<evidence type="ECO:0000256" key="1">
    <source>
        <dbReference type="ARBA" id="ARBA00022729"/>
    </source>
</evidence>
<dbReference type="GO" id="GO:0005576">
    <property type="term" value="C:extracellular region"/>
    <property type="evidence" value="ECO:0007669"/>
    <property type="project" value="InterPro"/>
</dbReference>
<comment type="caution">
    <text evidence="3">The sequence shown here is derived from an EMBL/GenBank/DDBJ whole genome shotgun (WGS) entry which is preliminary data.</text>
</comment>
<dbReference type="RefSeq" id="WP_145143773.1">
    <property type="nucleotide sequence ID" value="NZ_VLKY01000011.1"/>
</dbReference>
<dbReference type="SUPFAM" id="SSF53474">
    <property type="entry name" value="alpha/beta-Hydrolases"/>
    <property type="match status" value="2"/>
</dbReference>
<evidence type="ECO:0000313" key="3">
    <source>
        <dbReference type="EMBL" id="TWI52501.1"/>
    </source>
</evidence>
<keyword evidence="4" id="KW-1185">Reference proteome</keyword>
<dbReference type="InterPro" id="IPR050955">
    <property type="entry name" value="Plant_Biomass_Hydrol_Est"/>
</dbReference>
<dbReference type="Gene3D" id="3.40.50.1820">
    <property type="entry name" value="alpha/beta hydrolase"/>
    <property type="match status" value="1"/>
</dbReference>
<keyword evidence="1" id="KW-0732">Signal</keyword>
<dbReference type="PANTHER" id="PTHR43037">
    <property type="entry name" value="UNNAMED PRODUCT-RELATED"/>
    <property type="match status" value="1"/>
</dbReference>
<dbReference type="AlphaFoldDB" id="A0A562Q6W2"/>
<protein>
    <submittedName>
        <fullName evidence="3">Poly(Hydroxyalkanoate) depolymerase family esterase</fullName>
    </submittedName>
</protein>
<evidence type="ECO:0000256" key="2">
    <source>
        <dbReference type="ARBA" id="ARBA00022801"/>
    </source>
</evidence>
<dbReference type="EMBL" id="VLKY01000011">
    <property type="protein sequence ID" value="TWI52501.1"/>
    <property type="molecule type" value="Genomic_DNA"/>
</dbReference>
<gene>
    <name evidence="3" type="ORF">IQ22_03271</name>
</gene>